<protein>
    <submittedName>
        <fullName evidence="1">Uncharacterized protein</fullName>
    </submittedName>
</protein>
<reference evidence="2" key="1">
    <citation type="journal article" date="2014" name="BMC Genomics">
        <title>The genome sequence of the biocontrol fungus Metarhizium anisopliae and comparative genomics of Metarhizium species.</title>
        <authorList>
            <person name="Pattemore J.A."/>
            <person name="Hane J.K."/>
            <person name="Williams A.H."/>
            <person name="Wilson B.A."/>
            <person name="Stodart B.J."/>
            <person name="Ash G.J."/>
        </authorList>
    </citation>
    <scope>NUCLEOTIDE SEQUENCE [LARGE SCALE GENOMIC DNA]</scope>
    <source>
        <strain evidence="2">BRIP 53293</strain>
    </source>
</reference>
<name>A0A0D9NLP5_METAN</name>
<keyword evidence="2" id="KW-1185">Reference proteome</keyword>
<dbReference type="Proteomes" id="UP000054544">
    <property type="component" value="Unassembled WGS sequence"/>
</dbReference>
<proteinExistence type="predicted"/>
<accession>A0A0D9NLP5</accession>
<dbReference type="InterPro" id="IPR036736">
    <property type="entry name" value="ACP-like_sf"/>
</dbReference>
<dbReference type="STRING" id="1291518.A0A0D9NLP5"/>
<sequence length="144" mass="15667">MFTAVGLANQVCSRLDESAPQGNALALSALAEQFLLHDYSLGNPLQANISDRDRPSSSVKANSECPAEAGQKMRSRQRLLDLIFENSGGSLGNITDNALVQYLGIDFLSIIELQSEIEISFGIKFKDDYLHLQSTLEDTLSCVA</sequence>
<dbReference type="SUPFAM" id="SSF47336">
    <property type="entry name" value="ACP-like"/>
    <property type="match status" value="1"/>
</dbReference>
<dbReference type="Gene3D" id="1.10.1200.10">
    <property type="entry name" value="ACP-like"/>
    <property type="match status" value="1"/>
</dbReference>
<evidence type="ECO:0000313" key="2">
    <source>
        <dbReference type="Proteomes" id="UP000054544"/>
    </source>
</evidence>
<dbReference type="AlphaFoldDB" id="A0A0D9NLP5"/>
<organism evidence="1 2">
    <name type="scientific">Metarhizium anisopliae BRIP 53293</name>
    <dbReference type="NCBI Taxonomy" id="1291518"/>
    <lineage>
        <taxon>Eukaryota</taxon>
        <taxon>Fungi</taxon>
        <taxon>Dikarya</taxon>
        <taxon>Ascomycota</taxon>
        <taxon>Pezizomycotina</taxon>
        <taxon>Sordariomycetes</taxon>
        <taxon>Hypocreomycetidae</taxon>
        <taxon>Hypocreales</taxon>
        <taxon>Clavicipitaceae</taxon>
        <taxon>Metarhizium</taxon>
    </lineage>
</organism>
<evidence type="ECO:0000313" key="1">
    <source>
        <dbReference type="EMBL" id="KJK74874.1"/>
    </source>
</evidence>
<dbReference type="EMBL" id="KE384754">
    <property type="protein sequence ID" value="KJK74874.1"/>
    <property type="molecule type" value="Genomic_DNA"/>
</dbReference>
<gene>
    <name evidence="1" type="ORF">H634G_09918</name>
</gene>